<dbReference type="KEGG" id="drg:H9K76_22890"/>
<protein>
    <submittedName>
        <fullName evidence="1">RidA family protein</fullName>
    </submittedName>
</protein>
<dbReference type="SUPFAM" id="SSF55298">
    <property type="entry name" value="YjgF-like"/>
    <property type="match status" value="1"/>
</dbReference>
<dbReference type="InterPro" id="IPR006175">
    <property type="entry name" value="YjgF/YER057c/UK114"/>
</dbReference>
<proteinExistence type="predicted"/>
<dbReference type="Pfam" id="PF01042">
    <property type="entry name" value="Ribonuc_L-PSP"/>
    <property type="match status" value="1"/>
</dbReference>
<dbReference type="Proteomes" id="UP000515811">
    <property type="component" value="Chromosome"/>
</dbReference>
<dbReference type="GO" id="GO:0019239">
    <property type="term" value="F:deaminase activity"/>
    <property type="evidence" value="ECO:0007669"/>
    <property type="project" value="TreeGrafter"/>
</dbReference>
<reference evidence="1 2" key="1">
    <citation type="submission" date="2020-08" db="EMBL/GenBank/DDBJ databases">
        <title>Genome sequence of Diaphorobacter ruginosibacter DSM 27467T.</title>
        <authorList>
            <person name="Hyun D.-W."/>
            <person name="Bae J.-W."/>
        </authorList>
    </citation>
    <scope>NUCLEOTIDE SEQUENCE [LARGE SCALE GENOMIC DNA]</scope>
    <source>
        <strain evidence="1 2">DSM 27467</strain>
    </source>
</reference>
<dbReference type="InterPro" id="IPR035959">
    <property type="entry name" value="RutC-like_sf"/>
</dbReference>
<sequence length="142" mass="15409">MSDAHSSTPAQALPRPLGNYARWRRHGDTIYVAGVSARMPDGGIDGVVRTAQGEVAYDVPAQTRRVLRNIEGILREAGASLADCLDLTCYLVDQKDFAAFNATWAEFFGEQEPPTRTTVVVRGLPHPDMAVEIKAIARVNGS</sequence>
<keyword evidence="2" id="KW-1185">Reference proteome</keyword>
<dbReference type="CDD" id="cd00448">
    <property type="entry name" value="YjgF_YER057c_UK114_family"/>
    <property type="match status" value="1"/>
</dbReference>
<name>A0A7G9RNT9_9BURK</name>
<dbReference type="Gene3D" id="3.30.1330.40">
    <property type="entry name" value="RutC-like"/>
    <property type="match status" value="1"/>
</dbReference>
<dbReference type="GO" id="GO:0005829">
    <property type="term" value="C:cytosol"/>
    <property type="evidence" value="ECO:0007669"/>
    <property type="project" value="TreeGrafter"/>
</dbReference>
<accession>A0A7G9RNT9</accession>
<dbReference type="PANTHER" id="PTHR11803:SF48">
    <property type="entry name" value="2-AMINOMUCONATE DEAMINASE"/>
    <property type="match status" value="1"/>
</dbReference>
<evidence type="ECO:0000313" key="2">
    <source>
        <dbReference type="Proteomes" id="UP000515811"/>
    </source>
</evidence>
<organism evidence="1 2">
    <name type="scientific">Diaphorobacter ruginosibacter</name>
    <dbReference type="NCBI Taxonomy" id="1715720"/>
    <lineage>
        <taxon>Bacteria</taxon>
        <taxon>Pseudomonadati</taxon>
        <taxon>Pseudomonadota</taxon>
        <taxon>Betaproteobacteria</taxon>
        <taxon>Burkholderiales</taxon>
        <taxon>Comamonadaceae</taxon>
        <taxon>Diaphorobacter</taxon>
    </lineage>
</organism>
<dbReference type="EMBL" id="CP060714">
    <property type="protein sequence ID" value="QNN57264.1"/>
    <property type="molecule type" value="Genomic_DNA"/>
</dbReference>
<dbReference type="RefSeq" id="WP_187597529.1">
    <property type="nucleotide sequence ID" value="NZ_CP060714.1"/>
</dbReference>
<evidence type="ECO:0000313" key="1">
    <source>
        <dbReference type="EMBL" id="QNN57264.1"/>
    </source>
</evidence>
<dbReference type="AlphaFoldDB" id="A0A7G9RNT9"/>
<dbReference type="PANTHER" id="PTHR11803">
    <property type="entry name" value="2-IMINOBUTANOATE/2-IMINOPROPANOATE DEAMINASE RIDA"/>
    <property type="match status" value="1"/>
</dbReference>
<gene>
    <name evidence="1" type="ORF">H9K76_22890</name>
</gene>